<sequence length="231" mass="24150">MDALTHLHHSTSGLLARVDGCLVRWGAPEGHPVWALLRRTGALPGDAVAGLIGWAVAPWLEQKARLCLQLSEVEEIGEQLGRVRAWDGRAGDAFAASRDRVSREFEQWAERLRADVTFHEELVAALGDGRARVARRLAQVAGSAEAVVLVIGEGPVPGDTAPGGVAAGVPGLDPVAQARAAAAIGQVLLAEVDTALTAIEALLARGPVLPPDERVVAADVTSTATTLRVEL</sequence>
<name>A0A8J3L3S8_9ACTN</name>
<evidence type="ECO:0000313" key="1">
    <source>
        <dbReference type="EMBL" id="GIG13838.1"/>
    </source>
</evidence>
<proteinExistence type="predicted"/>
<evidence type="ECO:0000313" key="2">
    <source>
        <dbReference type="Proteomes" id="UP000660339"/>
    </source>
</evidence>
<keyword evidence="2" id="KW-1185">Reference proteome</keyword>
<comment type="caution">
    <text evidence="1">The sequence shown here is derived from an EMBL/GenBank/DDBJ whole genome shotgun (WGS) entry which is preliminary data.</text>
</comment>
<dbReference type="AlphaFoldDB" id="A0A8J3L3S8"/>
<dbReference type="Proteomes" id="UP000660339">
    <property type="component" value="Unassembled WGS sequence"/>
</dbReference>
<accession>A0A8J3L3S8</accession>
<dbReference type="EMBL" id="BONJ01000008">
    <property type="protein sequence ID" value="GIG13838.1"/>
    <property type="molecule type" value="Genomic_DNA"/>
</dbReference>
<organism evidence="1 2">
    <name type="scientific">Catellatospora methionotrophica</name>
    <dbReference type="NCBI Taxonomy" id="121620"/>
    <lineage>
        <taxon>Bacteria</taxon>
        <taxon>Bacillati</taxon>
        <taxon>Actinomycetota</taxon>
        <taxon>Actinomycetes</taxon>
        <taxon>Micromonosporales</taxon>
        <taxon>Micromonosporaceae</taxon>
        <taxon>Catellatospora</taxon>
    </lineage>
</organism>
<gene>
    <name evidence="1" type="ORF">Cme02nite_21700</name>
</gene>
<dbReference type="RefSeq" id="WP_166381455.1">
    <property type="nucleotide sequence ID" value="NZ_BAAATT010000022.1"/>
</dbReference>
<protein>
    <submittedName>
        <fullName evidence="1">Uncharacterized protein</fullName>
    </submittedName>
</protein>
<reference evidence="1" key="1">
    <citation type="submission" date="2021-01" db="EMBL/GenBank/DDBJ databases">
        <title>Whole genome shotgun sequence of Catellatospora methionotrophica NBRC 14553.</title>
        <authorList>
            <person name="Komaki H."/>
            <person name="Tamura T."/>
        </authorList>
    </citation>
    <scope>NUCLEOTIDE SEQUENCE</scope>
    <source>
        <strain evidence="1">NBRC 14553</strain>
    </source>
</reference>